<comment type="caution">
    <text evidence="1">The sequence shown here is derived from an EMBL/GenBank/DDBJ whole genome shotgun (WGS) entry which is preliminary data.</text>
</comment>
<dbReference type="AlphaFoldDB" id="A0A069PSX5"/>
<keyword evidence="2" id="KW-1185">Reference proteome</keyword>
<accession>A0A069PSX5</accession>
<name>A0A069PSX5_9BURK</name>
<dbReference type="Proteomes" id="UP000027466">
    <property type="component" value="Unassembled WGS sequence"/>
</dbReference>
<evidence type="ECO:0000313" key="1">
    <source>
        <dbReference type="EMBL" id="KDR43522.1"/>
    </source>
</evidence>
<dbReference type="EMBL" id="JFHC01000007">
    <property type="protein sequence ID" value="KDR43522.1"/>
    <property type="molecule type" value="Genomic_DNA"/>
</dbReference>
<dbReference type="STRING" id="60547.GCA_000751215_02047"/>
<organism evidence="1 2">
    <name type="scientific">Caballeronia glathei</name>
    <dbReference type="NCBI Taxonomy" id="60547"/>
    <lineage>
        <taxon>Bacteria</taxon>
        <taxon>Pseudomonadati</taxon>
        <taxon>Pseudomonadota</taxon>
        <taxon>Betaproteobacteria</taxon>
        <taxon>Burkholderiales</taxon>
        <taxon>Burkholderiaceae</taxon>
        <taxon>Caballeronia</taxon>
    </lineage>
</organism>
<reference evidence="1 2" key="1">
    <citation type="submission" date="2014-03" db="EMBL/GenBank/DDBJ databases">
        <title>Draft Genome Sequences of Four Burkholderia Strains.</title>
        <authorList>
            <person name="Liu X.Y."/>
            <person name="Li C.X."/>
            <person name="Xu J.H."/>
        </authorList>
    </citation>
    <scope>NUCLEOTIDE SEQUENCE [LARGE SCALE GENOMIC DNA]</scope>
    <source>
        <strain evidence="1 2">DSM 50014</strain>
    </source>
</reference>
<proteinExistence type="predicted"/>
<evidence type="ECO:0000313" key="2">
    <source>
        <dbReference type="Proteomes" id="UP000027466"/>
    </source>
</evidence>
<gene>
    <name evidence="1" type="ORF">BG61_35910</name>
</gene>
<evidence type="ECO:0008006" key="3">
    <source>
        <dbReference type="Google" id="ProtNLM"/>
    </source>
</evidence>
<sequence>MHNPYIHNYNGYKVVPSAHRLPDGSFASNLLLERHGGADRAMRYQFHALDYFDDEHDALGHSCQWAREWVDCRG</sequence>
<dbReference type="RefSeq" id="WP_035929588.1">
    <property type="nucleotide sequence ID" value="NZ_CADFFX010000004.1"/>
</dbReference>
<protein>
    <recommendedName>
        <fullName evidence="3">Transcriptional regulator</fullName>
    </recommendedName>
</protein>